<feature type="region of interest" description="Disordered" evidence="1">
    <location>
        <begin position="1"/>
        <end position="46"/>
    </location>
</feature>
<organism evidence="2 3">
    <name type="scientific">Colocasia esculenta</name>
    <name type="common">Wild taro</name>
    <name type="synonym">Arum esculentum</name>
    <dbReference type="NCBI Taxonomy" id="4460"/>
    <lineage>
        <taxon>Eukaryota</taxon>
        <taxon>Viridiplantae</taxon>
        <taxon>Streptophyta</taxon>
        <taxon>Embryophyta</taxon>
        <taxon>Tracheophyta</taxon>
        <taxon>Spermatophyta</taxon>
        <taxon>Magnoliopsida</taxon>
        <taxon>Liliopsida</taxon>
        <taxon>Araceae</taxon>
        <taxon>Aroideae</taxon>
        <taxon>Colocasieae</taxon>
        <taxon>Colocasia</taxon>
    </lineage>
</organism>
<reference evidence="2" key="1">
    <citation type="submission" date="2017-07" db="EMBL/GenBank/DDBJ databases">
        <title>Taro Niue Genome Assembly and Annotation.</title>
        <authorList>
            <person name="Atibalentja N."/>
            <person name="Keating K."/>
            <person name="Fields C.J."/>
        </authorList>
    </citation>
    <scope>NUCLEOTIDE SEQUENCE</scope>
    <source>
        <strain evidence="2">Niue_2</strain>
        <tissue evidence="2">Leaf</tissue>
    </source>
</reference>
<comment type="caution">
    <text evidence="2">The sequence shown here is derived from an EMBL/GenBank/DDBJ whole genome shotgun (WGS) entry which is preliminary data.</text>
</comment>
<dbReference type="OrthoDB" id="10253007at2759"/>
<dbReference type="Proteomes" id="UP000652761">
    <property type="component" value="Unassembled WGS sequence"/>
</dbReference>
<name>A0A843UCH8_COLES</name>
<feature type="compositionally biased region" description="Basic and acidic residues" evidence="1">
    <location>
        <begin position="1"/>
        <end position="22"/>
    </location>
</feature>
<dbReference type="Gene3D" id="3.30.190.20">
    <property type="match status" value="1"/>
</dbReference>
<feature type="compositionally biased region" description="Acidic residues" evidence="1">
    <location>
        <begin position="23"/>
        <end position="35"/>
    </location>
</feature>
<evidence type="ECO:0000313" key="2">
    <source>
        <dbReference type="EMBL" id="MQL83402.1"/>
    </source>
</evidence>
<dbReference type="InterPro" id="IPR023674">
    <property type="entry name" value="Ribosomal_uL1-like"/>
</dbReference>
<dbReference type="SUPFAM" id="SSF56808">
    <property type="entry name" value="Ribosomal protein L1"/>
    <property type="match status" value="1"/>
</dbReference>
<proteinExistence type="predicted"/>
<keyword evidence="3" id="KW-1185">Reference proteome</keyword>
<evidence type="ECO:0000256" key="1">
    <source>
        <dbReference type="SAM" id="MobiDB-lite"/>
    </source>
</evidence>
<protein>
    <submittedName>
        <fullName evidence="2">Uncharacterized protein</fullName>
    </submittedName>
</protein>
<dbReference type="AlphaFoldDB" id="A0A843UCH8"/>
<dbReference type="EMBL" id="NMUH01000693">
    <property type="protein sequence ID" value="MQL83402.1"/>
    <property type="molecule type" value="Genomic_DNA"/>
</dbReference>
<evidence type="ECO:0000313" key="3">
    <source>
        <dbReference type="Proteomes" id="UP000652761"/>
    </source>
</evidence>
<sequence>MLRGRGCEGEDASARLRGRTCEGEGEGEGGEDADWESARARDGGMSTHTIFTGNWRADMEGETSVAFHRESEGYGRKLKGKHRRERGREMQSDVLREAISQLTTDSKENKRKFTETIELQIGLKNYDPQKDKRFSGSVKLPHILKLGVYNGSEETEPNRGSNRYQILFWEWGSGKQVSSLEESHVDDVTQVHRISETLRHKISET</sequence>
<gene>
    <name evidence="2" type="ORF">Taro_015878</name>
</gene>
<accession>A0A843UCH8</accession>